<protein>
    <submittedName>
        <fullName evidence="2">Uncharacterized protein</fullName>
    </submittedName>
</protein>
<gene>
    <name evidence="2" type="ORF">mMyoMyo1_010439</name>
</gene>
<reference evidence="2 3" key="1">
    <citation type="journal article" date="2020" name="Nature">
        <title>Six reference-quality genomes reveal evolution of bat adaptations.</title>
        <authorList>
            <person name="Jebb D."/>
            <person name="Huang Z."/>
            <person name="Pippel M."/>
            <person name="Hughes G.M."/>
            <person name="Lavrichenko K."/>
            <person name="Devanna P."/>
            <person name="Winkler S."/>
            <person name="Jermiin L.S."/>
            <person name="Skirmuntt E.C."/>
            <person name="Katzourakis A."/>
            <person name="Burkitt-Gray L."/>
            <person name="Ray D.A."/>
            <person name="Sullivan K.A.M."/>
            <person name="Roscito J.G."/>
            <person name="Kirilenko B.M."/>
            <person name="Davalos L.M."/>
            <person name="Corthals A.P."/>
            <person name="Power M.L."/>
            <person name="Jones G."/>
            <person name="Ransome R.D."/>
            <person name="Dechmann D.K.N."/>
            <person name="Locatelli A.G."/>
            <person name="Puechmaille S.J."/>
            <person name="Fedrigo O."/>
            <person name="Jarvis E.D."/>
            <person name="Hiller M."/>
            <person name="Vernes S.C."/>
            <person name="Myers E.W."/>
            <person name="Teeling E.C."/>
        </authorList>
    </citation>
    <scope>NUCLEOTIDE SEQUENCE [LARGE SCALE GENOMIC DNA]</scope>
    <source>
        <strain evidence="2">MMyoMyo1</strain>
        <tissue evidence="2">Flight muscle</tissue>
    </source>
</reference>
<evidence type="ECO:0000256" key="1">
    <source>
        <dbReference type="SAM" id="SignalP"/>
    </source>
</evidence>
<proteinExistence type="predicted"/>
<dbReference type="AlphaFoldDB" id="A0A7J7Z446"/>
<organism evidence="2 3">
    <name type="scientific">Myotis myotis</name>
    <name type="common">Greater mouse-eared bat</name>
    <name type="synonym">Vespertilio myotis</name>
    <dbReference type="NCBI Taxonomy" id="51298"/>
    <lineage>
        <taxon>Eukaryota</taxon>
        <taxon>Metazoa</taxon>
        <taxon>Chordata</taxon>
        <taxon>Craniata</taxon>
        <taxon>Vertebrata</taxon>
        <taxon>Euteleostomi</taxon>
        <taxon>Mammalia</taxon>
        <taxon>Eutheria</taxon>
        <taxon>Laurasiatheria</taxon>
        <taxon>Chiroptera</taxon>
        <taxon>Yangochiroptera</taxon>
        <taxon>Vespertilionidae</taxon>
        <taxon>Myotis</taxon>
    </lineage>
</organism>
<keyword evidence="1" id="KW-0732">Signal</keyword>
<name>A0A7J7Z446_MYOMY</name>
<sequence length="159" mass="16834">MPLRGSSDACLLHYLLHIIIFVSFLQVGDQIKSQPIGGGDIEGHASKLPIQIKDDLAHSLGSASRSRDDVLGSPLAIMPQLPRGDLHSLLSGSDGMDCGPESLQDAILVMDDLGPEGGAGGISDNLWELSYLSWFTCITNMGTSATGAEMMTLLVPPFK</sequence>
<evidence type="ECO:0000313" key="3">
    <source>
        <dbReference type="Proteomes" id="UP000527355"/>
    </source>
</evidence>
<evidence type="ECO:0000313" key="2">
    <source>
        <dbReference type="EMBL" id="KAF6369033.1"/>
    </source>
</evidence>
<feature type="signal peptide" evidence="1">
    <location>
        <begin position="1"/>
        <end position="30"/>
    </location>
</feature>
<feature type="chain" id="PRO_5029512718" evidence="1">
    <location>
        <begin position="31"/>
        <end position="159"/>
    </location>
</feature>
<dbReference type="EMBL" id="JABWUV010000003">
    <property type="protein sequence ID" value="KAF6369033.1"/>
    <property type="molecule type" value="Genomic_DNA"/>
</dbReference>
<comment type="caution">
    <text evidence="2">The sequence shown here is derived from an EMBL/GenBank/DDBJ whole genome shotgun (WGS) entry which is preliminary data.</text>
</comment>
<accession>A0A7J7Z446</accession>
<keyword evidence="3" id="KW-1185">Reference proteome</keyword>
<dbReference type="Proteomes" id="UP000527355">
    <property type="component" value="Unassembled WGS sequence"/>
</dbReference>